<comment type="caution">
    <text evidence="2">The sequence shown here is derived from an EMBL/GenBank/DDBJ whole genome shotgun (WGS) entry which is preliminary data.</text>
</comment>
<feature type="transmembrane region" description="Helical" evidence="1">
    <location>
        <begin position="124"/>
        <end position="154"/>
    </location>
</feature>
<accession>A0A9P1RAU6</accession>
<name>A0A9P1RAU6_PSEAI</name>
<sequence length="278" mass="29025">MMTTMRALDAKFWLPPTDDSSPTIAQRPVFLGAVKARAQSQVTAFSLTWVVASMHCAAMAIGALASDRLLDSAERLVEAQFTFEAGVTTWLTILVVLTGTALCMAAMAASWLAYGTPTPTKAVAVGMISLTLCAGAGVLLSTTVLTPVPLIALLSLSLSSAWQASFPSGSLRTTAAVGGLAAAGIVLTLDYFVFQGVFAPERPLSLQLPLLLAQLVATFLGIMVTMAVLQWNSSQATAGASWPSLLVPVLYHGLLVGALVYLAFLLAAVRRLTAGLVR</sequence>
<feature type="transmembrane region" description="Helical" evidence="1">
    <location>
        <begin position="206"/>
        <end position="229"/>
    </location>
</feature>
<organism evidence="2 3">
    <name type="scientific">Pseudomonas aeruginosa</name>
    <dbReference type="NCBI Taxonomy" id="287"/>
    <lineage>
        <taxon>Bacteria</taxon>
        <taxon>Pseudomonadati</taxon>
        <taxon>Pseudomonadota</taxon>
        <taxon>Gammaproteobacteria</taxon>
        <taxon>Pseudomonadales</taxon>
        <taxon>Pseudomonadaceae</taxon>
        <taxon>Pseudomonas</taxon>
    </lineage>
</organism>
<keyword evidence="1" id="KW-0472">Membrane</keyword>
<evidence type="ECO:0000313" key="3">
    <source>
        <dbReference type="Proteomes" id="UP000045039"/>
    </source>
</evidence>
<dbReference type="AlphaFoldDB" id="A0A9P1RAU6"/>
<evidence type="ECO:0000256" key="1">
    <source>
        <dbReference type="SAM" id="Phobius"/>
    </source>
</evidence>
<proteinExistence type="predicted"/>
<keyword evidence="1" id="KW-0812">Transmembrane</keyword>
<feature type="transmembrane region" description="Helical" evidence="1">
    <location>
        <begin position="249"/>
        <end position="269"/>
    </location>
</feature>
<dbReference type="EMBL" id="CVVU01000274">
    <property type="protein sequence ID" value="CRQ11418.1"/>
    <property type="molecule type" value="Genomic_DNA"/>
</dbReference>
<keyword evidence="1" id="KW-1133">Transmembrane helix</keyword>
<gene>
    <name evidence="2" type="ORF">PAERUG_P19_London_7_VIM_2_05_10_06795</name>
</gene>
<feature type="transmembrane region" description="Helical" evidence="1">
    <location>
        <begin position="174"/>
        <end position="194"/>
    </location>
</feature>
<evidence type="ECO:0000313" key="2">
    <source>
        <dbReference type="EMBL" id="CRQ11418.1"/>
    </source>
</evidence>
<feature type="transmembrane region" description="Helical" evidence="1">
    <location>
        <begin position="85"/>
        <end position="112"/>
    </location>
</feature>
<dbReference type="Proteomes" id="UP000045039">
    <property type="component" value="Unassembled WGS sequence"/>
</dbReference>
<protein>
    <submittedName>
        <fullName evidence="2">Uncharacterized protein</fullName>
    </submittedName>
</protein>
<reference evidence="3" key="1">
    <citation type="submission" date="2015-06" db="EMBL/GenBank/DDBJ databases">
        <authorList>
            <person name="Radhakrishnan Rajesh"/>
            <person name="Underwood Anthony"/>
            <person name="Al-Shahib Ali"/>
        </authorList>
    </citation>
    <scope>NUCLEOTIDE SEQUENCE [LARGE SCALE GENOMIC DNA]</scope>
    <source>
        <strain evidence="3">P19_London_7_VIM_2_05_10</strain>
    </source>
</reference>
<feature type="transmembrane region" description="Helical" evidence="1">
    <location>
        <begin position="44"/>
        <end position="65"/>
    </location>
</feature>